<evidence type="ECO:0000313" key="2">
    <source>
        <dbReference type="Proteomes" id="UP000814128"/>
    </source>
</evidence>
<comment type="caution">
    <text evidence="1">The sequence shown here is derived from an EMBL/GenBank/DDBJ whole genome shotgun (WGS) entry which is preliminary data.</text>
</comment>
<sequence length="590" mass="64797">MYTASKQVGIEGYPADYHQQKRILKGKLQHARGRIGAKFLKASRKTSKCRARTTACGRKSIDVIALTVIRTEDEIMDRVVGHGMVGGGRTIADAERGSGAAGECGDSEGKGAEGKAGGRESGTGSVCDRGTGKSVKDADARRQERTSNDIIVLSEPPPPTGVEQPRLHLRFHYHHDCDETGRYAVGLEIVTKWMLWEWNESVRHKCFTEVLIKQAVPRTANARPLATPACDDRHSDSRFAIDAVYPRANFCLCIVDGNKTISYFDLASVCPPFSALNELSLCSTVRLSMVGDIGADAQFGRGVAGGNNMVGNGEEVDRRECRSTGGDRADSNDCMPALYIALYVVLYHAHSSHPTPRSELASLHPQSPETRCCSHGRVCQTKRSGGEGIGLKICNDEGGRGTQEGESGTGDELLKRVIWEEVVVTMRSAALTRATEVVGRGMTDIQAEADQRGDKEHPQIEKTAHRNRSNMQSSYKQDQDRLSRSPRISMMTLSRTCCTTTVPLSPQQASDNVELGRACKRASCEDRKRSAYAVVVRWLMRKLLGESCFESDWKGRKRRLRGADRVRLVAYDILSYFCINPSATPDPTQP</sequence>
<evidence type="ECO:0000313" key="1">
    <source>
        <dbReference type="EMBL" id="KAI0026797.1"/>
    </source>
</evidence>
<protein>
    <submittedName>
        <fullName evidence="1">Uncharacterized protein</fullName>
    </submittedName>
</protein>
<name>A0ACB8Q597_9AGAM</name>
<gene>
    <name evidence="1" type="ORF">K488DRAFT_75071</name>
</gene>
<dbReference type="EMBL" id="MU274182">
    <property type="protein sequence ID" value="KAI0026797.1"/>
    <property type="molecule type" value="Genomic_DNA"/>
</dbReference>
<reference evidence="1" key="1">
    <citation type="submission" date="2021-02" db="EMBL/GenBank/DDBJ databases">
        <authorList>
            <consortium name="DOE Joint Genome Institute"/>
            <person name="Ahrendt S."/>
            <person name="Looney B.P."/>
            <person name="Miyauchi S."/>
            <person name="Morin E."/>
            <person name="Drula E."/>
            <person name="Courty P.E."/>
            <person name="Chicoki N."/>
            <person name="Fauchery L."/>
            <person name="Kohler A."/>
            <person name="Kuo A."/>
            <person name="Labutti K."/>
            <person name="Pangilinan J."/>
            <person name="Lipzen A."/>
            <person name="Riley R."/>
            <person name="Andreopoulos W."/>
            <person name="He G."/>
            <person name="Johnson J."/>
            <person name="Barry K.W."/>
            <person name="Grigoriev I.V."/>
            <person name="Nagy L."/>
            <person name="Hibbett D."/>
            <person name="Henrissat B."/>
            <person name="Matheny P.B."/>
            <person name="Labbe J."/>
            <person name="Martin F."/>
        </authorList>
    </citation>
    <scope>NUCLEOTIDE SEQUENCE</scope>
    <source>
        <strain evidence="1">EC-137</strain>
    </source>
</reference>
<reference evidence="1" key="2">
    <citation type="journal article" date="2022" name="New Phytol.">
        <title>Evolutionary transition to the ectomycorrhizal habit in the genomes of a hyperdiverse lineage of mushroom-forming fungi.</title>
        <authorList>
            <person name="Looney B."/>
            <person name="Miyauchi S."/>
            <person name="Morin E."/>
            <person name="Drula E."/>
            <person name="Courty P.E."/>
            <person name="Kohler A."/>
            <person name="Kuo A."/>
            <person name="LaButti K."/>
            <person name="Pangilinan J."/>
            <person name="Lipzen A."/>
            <person name="Riley R."/>
            <person name="Andreopoulos W."/>
            <person name="He G."/>
            <person name="Johnson J."/>
            <person name="Nolan M."/>
            <person name="Tritt A."/>
            <person name="Barry K.W."/>
            <person name="Grigoriev I.V."/>
            <person name="Nagy L.G."/>
            <person name="Hibbett D."/>
            <person name="Henrissat B."/>
            <person name="Matheny P.B."/>
            <person name="Labbe J."/>
            <person name="Martin F.M."/>
        </authorList>
    </citation>
    <scope>NUCLEOTIDE SEQUENCE</scope>
    <source>
        <strain evidence="1">EC-137</strain>
    </source>
</reference>
<dbReference type="Proteomes" id="UP000814128">
    <property type="component" value="Unassembled WGS sequence"/>
</dbReference>
<keyword evidence="2" id="KW-1185">Reference proteome</keyword>
<accession>A0ACB8Q597</accession>
<proteinExistence type="predicted"/>
<organism evidence="1 2">
    <name type="scientific">Vararia minispora EC-137</name>
    <dbReference type="NCBI Taxonomy" id="1314806"/>
    <lineage>
        <taxon>Eukaryota</taxon>
        <taxon>Fungi</taxon>
        <taxon>Dikarya</taxon>
        <taxon>Basidiomycota</taxon>
        <taxon>Agaricomycotina</taxon>
        <taxon>Agaricomycetes</taxon>
        <taxon>Russulales</taxon>
        <taxon>Lachnocladiaceae</taxon>
        <taxon>Vararia</taxon>
    </lineage>
</organism>